<keyword evidence="3" id="KW-0560">Oxidoreductase</keyword>
<gene>
    <name evidence="2" type="ORF">AKAME5_002844000</name>
    <name evidence="3" type="ORF">AKAME5_002844200</name>
</gene>
<dbReference type="EMBL" id="BRZM01004071">
    <property type="protein sequence ID" value="GLD54457.1"/>
    <property type="molecule type" value="Genomic_DNA"/>
</dbReference>
<evidence type="ECO:0000313" key="2">
    <source>
        <dbReference type="EMBL" id="GLD54457.1"/>
    </source>
</evidence>
<name>A0AAD3MHU1_LATJO</name>
<dbReference type="SUPFAM" id="SSF48113">
    <property type="entry name" value="Heme-dependent peroxidases"/>
    <property type="match status" value="1"/>
</dbReference>
<dbReference type="InterPro" id="IPR010255">
    <property type="entry name" value="Haem_peroxidase_sf"/>
</dbReference>
<keyword evidence="3" id="KW-0575">Peroxidase</keyword>
<dbReference type="GO" id="GO:0005615">
    <property type="term" value="C:extracellular space"/>
    <property type="evidence" value="ECO:0007669"/>
    <property type="project" value="TreeGrafter"/>
</dbReference>
<dbReference type="Proteomes" id="UP001279410">
    <property type="component" value="Unassembled WGS sequence"/>
</dbReference>
<dbReference type="PROSITE" id="PS50292">
    <property type="entry name" value="PEROXIDASE_3"/>
    <property type="match status" value="1"/>
</dbReference>
<protein>
    <submittedName>
        <fullName evidence="3">Eosinophil peroxidase-like isoform X2</fullName>
    </submittedName>
</protein>
<evidence type="ECO:0000313" key="4">
    <source>
        <dbReference type="Proteomes" id="UP001279410"/>
    </source>
</evidence>
<proteinExistence type="predicted"/>
<dbReference type="GO" id="GO:0004601">
    <property type="term" value="F:peroxidase activity"/>
    <property type="evidence" value="ECO:0007669"/>
    <property type="project" value="UniProtKB-KW"/>
</dbReference>
<feature type="non-terminal residue" evidence="3">
    <location>
        <position position="198"/>
    </location>
</feature>
<dbReference type="AlphaFoldDB" id="A0AAD3MHU1"/>
<dbReference type="InterPro" id="IPR019791">
    <property type="entry name" value="Haem_peroxidase_animal"/>
</dbReference>
<dbReference type="GO" id="GO:0020037">
    <property type="term" value="F:heme binding"/>
    <property type="evidence" value="ECO:0007669"/>
    <property type="project" value="InterPro"/>
</dbReference>
<dbReference type="GO" id="GO:0006979">
    <property type="term" value="P:response to oxidative stress"/>
    <property type="evidence" value="ECO:0007669"/>
    <property type="project" value="InterPro"/>
</dbReference>
<feature type="signal peptide" evidence="1">
    <location>
        <begin position="1"/>
        <end position="22"/>
    </location>
</feature>
<accession>A0AAD3MHU1</accession>
<dbReference type="PANTHER" id="PTHR11475">
    <property type="entry name" value="OXIDASE/PEROXIDASE"/>
    <property type="match status" value="1"/>
</dbReference>
<dbReference type="Pfam" id="PF03098">
    <property type="entry name" value="An_peroxidase"/>
    <property type="match status" value="1"/>
</dbReference>
<feature type="chain" id="PRO_5042440968" evidence="1">
    <location>
        <begin position="23"/>
        <end position="198"/>
    </location>
</feature>
<dbReference type="InterPro" id="IPR037120">
    <property type="entry name" value="Haem_peroxidase_sf_animal"/>
</dbReference>
<comment type="caution">
    <text evidence="3">The sequence shown here is derived from an EMBL/GenBank/DDBJ whole genome shotgun (WGS) entry which is preliminary data.</text>
</comment>
<evidence type="ECO:0000256" key="1">
    <source>
        <dbReference type="SAM" id="SignalP"/>
    </source>
</evidence>
<sequence>MNRFLWLLAAGVYLYLHCLASAESGLSRSVIEKAVIEAKATVDAAYQYSRRESINRVRRNAANPADVLRLMKQPVGQTRSVVRAADYMDIAVKLIKRSLGNRHKRSINATDLISDEDLQVVAELTGCSARHRIPSCTTTPNLDKYRTASCVCNNRENTRWGASNIAFTRWLPAEYQDDVSLPKGWDPEHRVNNQILPL</sequence>
<keyword evidence="1" id="KW-0732">Signal</keyword>
<organism evidence="3 4">
    <name type="scientific">Lates japonicus</name>
    <name type="common">Japanese lates</name>
    <dbReference type="NCBI Taxonomy" id="270547"/>
    <lineage>
        <taxon>Eukaryota</taxon>
        <taxon>Metazoa</taxon>
        <taxon>Chordata</taxon>
        <taxon>Craniata</taxon>
        <taxon>Vertebrata</taxon>
        <taxon>Euteleostomi</taxon>
        <taxon>Actinopterygii</taxon>
        <taxon>Neopterygii</taxon>
        <taxon>Teleostei</taxon>
        <taxon>Neoteleostei</taxon>
        <taxon>Acanthomorphata</taxon>
        <taxon>Carangaria</taxon>
        <taxon>Carangaria incertae sedis</taxon>
        <taxon>Centropomidae</taxon>
        <taxon>Lates</taxon>
    </lineage>
</organism>
<dbReference type="EMBL" id="BRZM01004073">
    <property type="protein sequence ID" value="GLD54475.1"/>
    <property type="molecule type" value="Genomic_DNA"/>
</dbReference>
<dbReference type="PANTHER" id="PTHR11475:SF63">
    <property type="entry name" value="EOSINOPHIL PEROXIDASE"/>
    <property type="match status" value="1"/>
</dbReference>
<evidence type="ECO:0000313" key="3">
    <source>
        <dbReference type="EMBL" id="GLD54475.1"/>
    </source>
</evidence>
<dbReference type="Gene3D" id="1.10.640.10">
    <property type="entry name" value="Haem peroxidase domain superfamily, animal type"/>
    <property type="match status" value="1"/>
</dbReference>
<keyword evidence="4" id="KW-1185">Reference proteome</keyword>
<reference evidence="3" key="1">
    <citation type="submission" date="2022-08" db="EMBL/GenBank/DDBJ databases">
        <title>Genome sequencing of akame (Lates japonicus).</title>
        <authorList>
            <person name="Hashiguchi Y."/>
            <person name="Takahashi H."/>
        </authorList>
    </citation>
    <scope>NUCLEOTIDE SEQUENCE</scope>
    <source>
        <strain evidence="3">Kochi</strain>
    </source>
</reference>